<dbReference type="EMBL" id="JADLQN010000004">
    <property type="protein sequence ID" value="MBF6356944.1"/>
    <property type="molecule type" value="Genomic_DNA"/>
</dbReference>
<evidence type="ECO:0000256" key="1">
    <source>
        <dbReference type="SAM" id="MobiDB-lite"/>
    </source>
</evidence>
<feature type="compositionally biased region" description="Low complexity" evidence="1">
    <location>
        <begin position="194"/>
        <end position="210"/>
    </location>
</feature>
<proteinExistence type="predicted"/>
<evidence type="ECO:0000313" key="2">
    <source>
        <dbReference type="EMBL" id="MBF6356944.1"/>
    </source>
</evidence>
<keyword evidence="3" id="KW-1185">Reference proteome</keyword>
<evidence type="ECO:0000313" key="3">
    <source>
        <dbReference type="Proteomes" id="UP000707731"/>
    </source>
</evidence>
<feature type="compositionally biased region" description="Pro residues" evidence="1">
    <location>
        <begin position="254"/>
        <end position="284"/>
    </location>
</feature>
<reference evidence="2 3" key="1">
    <citation type="submission" date="2020-10" db="EMBL/GenBank/DDBJ databases">
        <title>Identification of Nocardia species via Next-generation sequencing and recognition of intraspecies genetic diversity.</title>
        <authorList>
            <person name="Li P."/>
            <person name="Li P."/>
            <person name="Lu B."/>
        </authorList>
    </citation>
    <scope>NUCLEOTIDE SEQUENCE [LARGE SCALE GENOMIC DNA]</scope>
    <source>
        <strain evidence="2 3">BJ06-0143</strain>
    </source>
</reference>
<feature type="compositionally biased region" description="Low complexity" evidence="1">
    <location>
        <begin position="285"/>
        <end position="295"/>
    </location>
</feature>
<feature type="region of interest" description="Disordered" evidence="1">
    <location>
        <begin position="174"/>
        <end position="357"/>
    </location>
</feature>
<name>A0ABS0DEU9_9NOCA</name>
<dbReference type="RefSeq" id="WP_195003805.1">
    <property type="nucleotide sequence ID" value="NZ_JADLQN010000004.1"/>
</dbReference>
<protein>
    <submittedName>
        <fullName evidence="2">Uncharacterized protein</fullName>
    </submittedName>
</protein>
<comment type="caution">
    <text evidence="2">The sequence shown here is derived from an EMBL/GenBank/DDBJ whole genome shotgun (WGS) entry which is preliminary data.</text>
</comment>
<feature type="compositionally biased region" description="Low complexity" evidence="1">
    <location>
        <begin position="220"/>
        <end position="231"/>
    </location>
</feature>
<feature type="compositionally biased region" description="Pro residues" evidence="1">
    <location>
        <begin position="297"/>
        <end position="312"/>
    </location>
</feature>
<sequence>MTGTDPTYISSMEHFESMSHEEIYAKTQQIDAGEILRASGVWLEAAATVAGAMPLTRAAADRMMNSMEWEGAAADAAYASTRSFADSVEELTSVMGQVGARLGAVAAAAEAVKLAVVPPGDSGPIGAIARLLEAAKVIDAQMMQEALRQEAVLAMNMIYKPAYSAAGTGVPALPEPPGLLRVPGGQDATPPQKSAPAPAADAPPGAGDAPESPEPPSDSAPPSGDSAPDGGATPGPESEPTPQDPPTDLGPSAEPAPSPEPVPEPAPSAPPTPEAPQEPDPSPAPESQAPPTHTEPAPEPAPQPAPPPPAPEPHVGESGQLPDPGGQPGVTGPIPDGAQGAAHESGMDQPGVIPTRS</sequence>
<accession>A0ABS0DEU9</accession>
<organism evidence="2 3">
    <name type="scientific">Nocardia higoensis</name>
    <dbReference type="NCBI Taxonomy" id="228599"/>
    <lineage>
        <taxon>Bacteria</taxon>
        <taxon>Bacillati</taxon>
        <taxon>Actinomycetota</taxon>
        <taxon>Actinomycetes</taxon>
        <taxon>Mycobacteriales</taxon>
        <taxon>Nocardiaceae</taxon>
        <taxon>Nocardia</taxon>
    </lineage>
</organism>
<dbReference type="Proteomes" id="UP000707731">
    <property type="component" value="Unassembled WGS sequence"/>
</dbReference>
<gene>
    <name evidence="2" type="ORF">IU449_20760</name>
</gene>